<keyword evidence="1" id="KW-0812">Transmembrane</keyword>
<evidence type="ECO:0000256" key="1">
    <source>
        <dbReference type="SAM" id="Phobius"/>
    </source>
</evidence>
<gene>
    <name evidence="2" type="ORF">H0H81_003399</name>
</gene>
<reference evidence="2" key="1">
    <citation type="submission" date="2021-02" db="EMBL/GenBank/DDBJ databases">
        <authorList>
            <person name="Nieuwenhuis M."/>
            <person name="Van De Peppel L.J.J."/>
        </authorList>
    </citation>
    <scope>NUCLEOTIDE SEQUENCE</scope>
    <source>
        <strain evidence="2">D49</strain>
    </source>
</reference>
<protein>
    <submittedName>
        <fullName evidence="2">Uncharacterized protein</fullName>
    </submittedName>
</protein>
<dbReference type="AlphaFoldDB" id="A0A9P7FLV6"/>
<organism evidence="2 3">
    <name type="scientific">Sphagnurus paluster</name>
    <dbReference type="NCBI Taxonomy" id="117069"/>
    <lineage>
        <taxon>Eukaryota</taxon>
        <taxon>Fungi</taxon>
        <taxon>Dikarya</taxon>
        <taxon>Basidiomycota</taxon>
        <taxon>Agaricomycotina</taxon>
        <taxon>Agaricomycetes</taxon>
        <taxon>Agaricomycetidae</taxon>
        <taxon>Agaricales</taxon>
        <taxon>Tricholomatineae</taxon>
        <taxon>Lyophyllaceae</taxon>
        <taxon>Sphagnurus</taxon>
    </lineage>
</organism>
<keyword evidence="3" id="KW-1185">Reference proteome</keyword>
<name>A0A9P7FLV6_9AGAR</name>
<evidence type="ECO:0000313" key="3">
    <source>
        <dbReference type="Proteomes" id="UP000717328"/>
    </source>
</evidence>
<accession>A0A9P7FLV6</accession>
<keyword evidence="1" id="KW-0472">Membrane</keyword>
<evidence type="ECO:0000313" key="2">
    <source>
        <dbReference type="EMBL" id="KAG5634103.1"/>
    </source>
</evidence>
<comment type="caution">
    <text evidence="2">The sequence shown here is derived from an EMBL/GenBank/DDBJ whole genome shotgun (WGS) entry which is preliminary data.</text>
</comment>
<reference evidence="2" key="2">
    <citation type="submission" date="2021-10" db="EMBL/GenBank/DDBJ databases">
        <title>Phylogenomics reveals ancestral predisposition of the termite-cultivated fungus Termitomyces towards a domesticated lifestyle.</title>
        <authorList>
            <person name="Auxier B."/>
            <person name="Grum-Grzhimaylo A."/>
            <person name="Cardenas M.E."/>
            <person name="Lodge J.D."/>
            <person name="Laessoe T."/>
            <person name="Pedersen O."/>
            <person name="Smith M.E."/>
            <person name="Kuyper T.W."/>
            <person name="Franco-Molano E.A."/>
            <person name="Baroni T.J."/>
            <person name="Aanen D.K."/>
        </authorList>
    </citation>
    <scope>NUCLEOTIDE SEQUENCE</scope>
    <source>
        <strain evidence="2">D49</strain>
    </source>
</reference>
<sequence>MQVADFPAPTRRRLKWSEVLRATLGITALAYMLGAIQVPGWQDCENFLADWVMNSVKDQTCKEEAIPEIRNECENQDVSELTAGDEEDECLLAHDDADCAEFAGAADLSWHSEDLEFGEDIEKSMSKFCENEDNHGVAAGDEEDECLLCNPHEDANYADHNGAADLSWHSEELDFGEDIEENMCKFD</sequence>
<feature type="transmembrane region" description="Helical" evidence="1">
    <location>
        <begin position="19"/>
        <end position="38"/>
    </location>
</feature>
<proteinExistence type="predicted"/>
<dbReference type="EMBL" id="JABCKI010006643">
    <property type="protein sequence ID" value="KAG5634103.1"/>
    <property type="molecule type" value="Genomic_DNA"/>
</dbReference>
<dbReference type="Proteomes" id="UP000717328">
    <property type="component" value="Unassembled WGS sequence"/>
</dbReference>
<keyword evidence="1" id="KW-1133">Transmembrane helix</keyword>